<proteinExistence type="predicted"/>
<name>A0ABV5TTJ1_9ACTN</name>
<sequence>MGRDDIQGPYEEDPREQTGPLGPAQYEPERPAGDVLSDGWSEIDLPELTPGDGSQVIVHVDGSREIVRADGSREMVYLNERREIGDTDITSDGPLYHEEDEATSSRGFLGSGWREDPDPYEERRRKSRGKSRALLAVVGGVVIAGVAGGWLLSSSLDGKSGATCSPGVRCSVADLPKVPSETPTPLPGKETAEPSGEPTTADEPTTAAPTRAPRTREPSSRPSPTRSTPQKETRPTASSEEAEQEETSRTDPGPSSRITSEPEPSPTNQAPTESTTPSQQPTTAPPPPQDTGSNGNSGGGRGGLLDWLF</sequence>
<feature type="compositionally biased region" description="Low complexity" evidence="1">
    <location>
        <begin position="269"/>
        <end position="282"/>
    </location>
</feature>
<dbReference type="RefSeq" id="WP_344743637.1">
    <property type="nucleotide sequence ID" value="NZ_BAAAWW010000028.1"/>
</dbReference>
<dbReference type="EMBL" id="JBHMBS010000027">
    <property type="protein sequence ID" value="MFB9680883.1"/>
    <property type="molecule type" value="Genomic_DNA"/>
</dbReference>
<comment type="caution">
    <text evidence="3">The sequence shown here is derived from an EMBL/GenBank/DDBJ whole genome shotgun (WGS) entry which is preliminary data.</text>
</comment>
<keyword evidence="2" id="KW-1133">Transmembrane helix</keyword>
<protein>
    <recommendedName>
        <fullName evidence="5">Serine/threonine protein kinase</fullName>
    </recommendedName>
</protein>
<reference evidence="3 4" key="1">
    <citation type="submission" date="2024-09" db="EMBL/GenBank/DDBJ databases">
        <authorList>
            <person name="Sun Q."/>
            <person name="Mori K."/>
        </authorList>
    </citation>
    <scope>NUCLEOTIDE SEQUENCE [LARGE SCALE GENOMIC DNA]</scope>
    <source>
        <strain evidence="3 4">JCM 3028</strain>
    </source>
</reference>
<evidence type="ECO:0000256" key="2">
    <source>
        <dbReference type="SAM" id="Phobius"/>
    </source>
</evidence>
<feature type="compositionally biased region" description="Basic and acidic residues" evidence="1">
    <location>
        <begin position="113"/>
        <end position="124"/>
    </location>
</feature>
<evidence type="ECO:0000313" key="3">
    <source>
        <dbReference type="EMBL" id="MFB9680883.1"/>
    </source>
</evidence>
<keyword evidence="2" id="KW-0472">Membrane</keyword>
<evidence type="ECO:0008006" key="5">
    <source>
        <dbReference type="Google" id="ProtNLM"/>
    </source>
</evidence>
<feature type="region of interest" description="Disordered" evidence="1">
    <location>
        <begin position="86"/>
        <end position="131"/>
    </location>
</feature>
<organism evidence="3 4">
    <name type="scientific">Streptosporangium vulgare</name>
    <dbReference type="NCBI Taxonomy" id="46190"/>
    <lineage>
        <taxon>Bacteria</taxon>
        <taxon>Bacillati</taxon>
        <taxon>Actinomycetota</taxon>
        <taxon>Actinomycetes</taxon>
        <taxon>Streptosporangiales</taxon>
        <taxon>Streptosporangiaceae</taxon>
        <taxon>Streptosporangium</taxon>
    </lineage>
</organism>
<keyword evidence="2" id="KW-0812">Transmembrane</keyword>
<gene>
    <name evidence="3" type="ORF">ACFFRH_35870</name>
</gene>
<dbReference type="Proteomes" id="UP001589610">
    <property type="component" value="Unassembled WGS sequence"/>
</dbReference>
<evidence type="ECO:0000256" key="1">
    <source>
        <dbReference type="SAM" id="MobiDB-lite"/>
    </source>
</evidence>
<feature type="region of interest" description="Disordered" evidence="1">
    <location>
        <begin position="1"/>
        <end position="56"/>
    </location>
</feature>
<accession>A0ABV5TTJ1</accession>
<feature type="compositionally biased region" description="Low complexity" evidence="1">
    <location>
        <begin position="197"/>
        <end position="212"/>
    </location>
</feature>
<evidence type="ECO:0000313" key="4">
    <source>
        <dbReference type="Proteomes" id="UP001589610"/>
    </source>
</evidence>
<feature type="transmembrane region" description="Helical" evidence="2">
    <location>
        <begin position="133"/>
        <end position="152"/>
    </location>
</feature>
<feature type="region of interest" description="Disordered" evidence="1">
    <location>
        <begin position="158"/>
        <end position="309"/>
    </location>
</feature>
<keyword evidence="4" id="KW-1185">Reference proteome</keyword>